<feature type="non-terminal residue" evidence="1">
    <location>
        <position position="96"/>
    </location>
</feature>
<dbReference type="PANTHER" id="PTHR43199">
    <property type="entry name" value="GLUTATHIONE HYDROLASE"/>
    <property type="match status" value="1"/>
</dbReference>
<dbReference type="AlphaFoldDB" id="A0A383E3J5"/>
<name>A0A383E3J5_9ZZZZ</name>
<dbReference type="SUPFAM" id="SSF56235">
    <property type="entry name" value="N-terminal nucleophile aminohydrolases (Ntn hydrolases)"/>
    <property type="match status" value="1"/>
</dbReference>
<sequence length="96" mass="9619">MTGRRNIFLVLGAFGVLVFGGWSMGAVGLEMLLSSTVDAQSQQDSAVRAPHGMVVSATKIASEAGARVLRAGGNAVDAAIATGFALAVTSPSNGNI</sequence>
<evidence type="ECO:0008006" key="2">
    <source>
        <dbReference type="Google" id="ProtNLM"/>
    </source>
</evidence>
<dbReference type="EMBL" id="UINC01222567">
    <property type="protein sequence ID" value="SVE51407.1"/>
    <property type="molecule type" value="Genomic_DNA"/>
</dbReference>
<organism evidence="1">
    <name type="scientific">marine metagenome</name>
    <dbReference type="NCBI Taxonomy" id="408172"/>
    <lineage>
        <taxon>unclassified sequences</taxon>
        <taxon>metagenomes</taxon>
        <taxon>ecological metagenomes</taxon>
    </lineage>
</organism>
<protein>
    <recommendedName>
        <fullName evidence="2">Gamma-glutamyltransferase</fullName>
    </recommendedName>
</protein>
<accession>A0A383E3J5</accession>
<gene>
    <name evidence="1" type="ORF">METZ01_LOCUS504261</name>
</gene>
<dbReference type="Pfam" id="PF01019">
    <property type="entry name" value="G_glu_transpept"/>
    <property type="match status" value="1"/>
</dbReference>
<dbReference type="InterPro" id="IPR029055">
    <property type="entry name" value="Ntn_hydrolases_N"/>
</dbReference>
<dbReference type="InterPro" id="IPR051792">
    <property type="entry name" value="GGT_bact"/>
</dbReference>
<evidence type="ECO:0000313" key="1">
    <source>
        <dbReference type="EMBL" id="SVE51407.1"/>
    </source>
</evidence>
<proteinExistence type="predicted"/>
<dbReference type="PANTHER" id="PTHR43199:SF1">
    <property type="entry name" value="GLUTATHIONE HYDROLASE PROENZYME"/>
    <property type="match status" value="1"/>
</dbReference>
<reference evidence="1" key="1">
    <citation type="submission" date="2018-05" db="EMBL/GenBank/DDBJ databases">
        <authorList>
            <person name="Lanie J.A."/>
            <person name="Ng W.-L."/>
            <person name="Kazmierczak K.M."/>
            <person name="Andrzejewski T.M."/>
            <person name="Davidsen T.M."/>
            <person name="Wayne K.J."/>
            <person name="Tettelin H."/>
            <person name="Glass J.I."/>
            <person name="Rusch D."/>
            <person name="Podicherti R."/>
            <person name="Tsui H.-C.T."/>
            <person name="Winkler M.E."/>
        </authorList>
    </citation>
    <scope>NUCLEOTIDE SEQUENCE</scope>
</reference>